<dbReference type="SUPFAM" id="SSF56935">
    <property type="entry name" value="Porins"/>
    <property type="match status" value="1"/>
</dbReference>
<keyword evidence="4 8" id="KW-0812">Transmembrane</keyword>
<protein>
    <recommendedName>
        <fullName evidence="15">TonB-dependent receptor</fullName>
    </recommendedName>
</protein>
<dbReference type="EMBL" id="MAAF01000027">
    <property type="protein sequence ID" value="OUR83383.1"/>
    <property type="molecule type" value="Genomic_DNA"/>
</dbReference>
<evidence type="ECO:0000256" key="8">
    <source>
        <dbReference type="PROSITE-ProRule" id="PRU01360"/>
    </source>
</evidence>
<dbReference type="GO" id="GO:0009279">
    <property type="term" value="C:cell outer membrane"/>
    <property type="evidence" value="ECO:0007669"/>
    <property type="project" value="UniProtKB-SubCell"/>
</dbReference>
<evidence type="ECO:0000313" key="14">
    <source>
        <dbReference type="Proteomes" id="UP000243053"/>
    </source>
</evidence>
<comment type="similarity">
    <text evidence="8 9">Belongs to the TonB-dependent receptor family.</text>
</comment>
<comment type="caution">
    <text evidence="13">The sequence shown here is derived from an EMBL/GenBank/DDBJ whole genome shotgun (WGS) entry which is preliminary data.</text>
</comment>
<evidence type="ECO:0000256" key="9">
    <source>
        <dbReference type="RuleBase" id="RU003357"/>
    </source>
</evidence>
<dbReference type="PANTHER" id="PTHR40980:SF3">
    <property type="entry name" value="TONB-DEPENDENT RECEPTOR-LIKE BETA-BARREL DOMAIN-CONTAINING PROTEIN"/>
    <property type="match status" value="1"/>
</dbReference>
<dbReference type="InterPro" id="IPR039426">
    <property type="entry name" value="TonB-dep_rcpt-like"/>
</dbReference>
<dbReference type="PANTHER" id="PTHR40980">
    <property type="entry name" value="PLUG DOMAIN-CONTAINING PROTEIN"/>
    <property type="match status" value="1"/>
</dbReference>
<evidence type="ECO:0000256" key="6">
    <source>
        <dbReference type="ARBA" id="ARBA00023136"/>
    </source>
</evidence>
<feature type="region of interest" description="Disordered" evidence="10">
    <location>
        <begin position="558"/>
        <end position="577"/>
    </location>
</feature>
<keyword evidence="7 8" id="KW-0998">Cell outer membrane</keyword>
<dbReference type="InterPro" id="IPR010104">
    <property type="entry name" value="TonB_rcpt_bac"/>
</dbReference>
<organism evidence="13 14">
    <name type="scientific">Colwellia psychrerythraea</name>
    <name type="common">Vibrio psychroerythus</name>
    <dbReference type="NCBI Taxonomy" id="28229"/>
    <lineage>
        <taxon>Bacteria</taxon>
        <taxon>Pseudomonadati</taxon>
        <taxon>Pseudomonadota</taxon>
        <taxon>Gammaproteobacteria</taxon>
        <taxon>Alteromonadales</taxon>
        <taxon>Colwelliaceae</taxon>
        <taxon>Colwellia</taxon>
    </lineage>
</organism>
<dbReference type="InterPro" id="IPR037066">
    <property type="entry name" value="Plug_dom_sf"/>
</dbReference>
<evidence type="ECO:0000259" key="11">
    <source>
        <dbReference type="Pfam" id="PF00593"/>
    </source>
</evidence>
<dbReference type="Proteomes" id="UP000243053">
    <property type="component" value="Unassembled WGS sequence"/>
</dbReference>
<evidence type="ECO:0000256" key="10">
    <source>
        <dbReference type="SAM" id="MobiDB-lite"/>
    </source>
</evidence>
<dbReference type="AlphaFoldDB" id="A0A1Y5EKY7"/>
<sequence>GKLPDNNIAEALSRVVGVSMSRADGEGEFVSIRGMAPGLSQVTLNGQSMANSNGSAISSNASSSRSFNLNNIASEMVGGIEVFKSPTASMVEGSVGGTINLKTRSPISSGDKAVVSVRADYNDNVSRNNYNDSKDAFGSGVNLFLNKVNDDETFGASVAVSYFDRTTQRNAFETRGWALQTAEINDKTKGASPFVNSYNEDGTLKRAGASDTDVYHLHDFRSNFRTDQRERLNVNTKIQWLISDELDFTADALYSRQKRNFISTNWDVNLSDSNNVLKNTLVTAIEDIYIDGENVVKQTSSPGAKTKLGNFTQSGFDRDYDDETLAVNLALDYFISDNWIITPKLGYSQATGLRSDINPIFGAQVDDLGYSLANGSYIVEAILPTDAAGITAMLPENSTLEKMNYKNWDVEDKQGYTQIDVSADLDNDYISSIEFGARYNIKEKSNITKTQKIESDIKIANDGKSLLLSDYSNYNVVDNMLDNAPVNGWYVPDFDKLDAAWGYLNDPEEIPEESYTITESVAAVYAQANISAEFFDIPVRGNVGVRYVDTRIESSSMRTYSKNKETGITPPATPTENKTDYQDVLPSINLAFNLSDELILRAAAAKVMARPNHADIAPVIKEQSAAYDDFGDATNSGKYKIGDPELKPYRANQYDLAVEWYFDSEGLLSAGIFYKDIDTFITTRTAVVESDTVIPPLGFDNTDITVERPINGTGGVVQGFEISFQQAFYMLPEPFDGLGVAANYTYNDSDTELVNNVTGELMSLPGLSKDTANFMVYYEKYGVSTRLAYNYRSSYFSKFSWSEEALYIDSYNQLDFQLGYEFTKNMSINFEAKNITGENVYEYVGNPSRAYAVRDNGRTYSLSFKYSL</sequence>
<dbReference type="Pfam" id="PF07715">
    <property type="entry name" value="Plug"/>
    <property type="match status" value="1"/>
</dbReference>
<dbReference type="Pfam" id="PF00593">
    <property type="entry name" value="TonB_dep_Rec_b-barrel"/>
    <property type="match status" value="1"/>
</dbReference>
<dbReference type="Gene3D" id="2.40.170.20">
    <property type="entry name" value="TonB-dependent receptor, beta-barrel domain"/>
    <property type="match status" value="1"/>
</dbReference>
<feature type="domain" description="TonB-dependent receptor plug" evidence="12">
    <location>
        <begin position="2"/>
        <end position="98"/>
    </location>
</feature>
<keyword evidence="5 9" id="KW-0798">TonB box</keyword>
<keyword evidence="2 8" id="KW-0813">Transport</keyword>
<dbReference type="PROSITE" id="PS52016">
    <property type="entry name" value="TONB_DEPENDENT_REC_3"/>
    <property type="match status" value="1"/>
</dbReference>
<dbReference type="CDD" id="cd01347">
    <property type="entry name" value="ligand_gated_channel"/>
    <property type="match status" value="1"/>
</dbReference>
<evidence type="ECO:0000313" key="13">
    <source>
        <dbReference type="EMBL" id="OUR83383.1"/>
    </source>
</evidence>
<dbReference type="NCBIfam" id="TIGR01782">
    <property type="entry name" value="TonB-Xanth-Caul"/>
    <property type="match status" value="1"/>
</dbReference>
<accession>A0A1Y5EKY7</accession>
<evidence type="ECO:0000259" key="12">
    <source>
        <dbReference type="Pfam" id="PF07715"/>
    </source>
</evidence>
<dbReference type="Gene3D" id="2.170.130.10">
    <property type="entry name" value="TonB-dependent receptor, plug domain"/>
    <property type="match status" value="1"/>
</dbReference>
<gene>
    <name evidence="13" type="ORF">A9Q75_04705</name>
</gene>
<feature type="domain" description="TonB-dependent receptor-like beta-barrel" evidence="11">
    <location>
        <begin position="406"/>
        <end position="835"/>
    </location>
</feature>
<dbReference type="InterPro" id="IPR000531">
    <property type="entry name" value="Beta-barrel_TonB"/>
</dbReference>
<keyword evidence="6 8" id="KW-0472">Membrane</keyword>
<evidence type="ECO:0000256" key="1">
    <source>
        <dbReference type="ARBA" id="ARBA00004571"/>
    </source>
</evidence>
<dbReference type="InterPro" id="IPR012910">
    <property type="entry name" value="Plug_dom"/>
</dbReference>
<evidence type="ECO:0000256" key="2">
    <source>
        <dbReference type="ARBA" id="ARBA00022448"/>
    </source>
</evidence>
<evidence type="ECO:0000256" key="7">
    <source>
        <dbReference type="ARBA" id="ARBA00023237"/>
    </source>
</evidence>
<feature type="non-terminal residue" evidence="13">
    <location>
        <position position="1"/>
    </location>
</feature>
<name>A0A1Y5EKY7_COLPS</name>
<proteinExistence type="inferred from homology"/>
<evidence type="ECO:0000256" key="4">
    <source>
        <dbReference type="ARBA" id="ARBA00022692"/>
    </source>
</evidence>
<evidence type="ECO:0008006" key="15">
    <source>
        <dbReference type="Google" id="ProtNLM"/>
    </source>
</evidence>
<evidence type="ECO:0000256" key="5">
    <source>
        <dbReference type="ARBA" id="ARBA00023077"/>
    </source>
</evidence>
<reference evidence="14" key="1">
    <citation type="journal article" date="2017" name="Proc. Natl. Acad. Sci. U.S.A.">
        <title>Simulation of Deepwater Horizon oil plume reveals substrate specialization within a complex community of hydrocarbon degraders.</title>
        <authorList>
            <person name="Hu P."/>
            <person name="Dubinsky E.A."/>
            <person name="Probst A.J."/>
            <person name="Wang J."/>
            <person name="Sieber C.M.K."/>
            <person name="Tom L.M."/>
            <person name="Gardinali P."/>
            <person name="Banfield J.F."/>
            <person name="Atlas R.M."/>
            <person name="Andersen G.L."/>
        </authorList>
    </citation>
    <scope>NUCLEOTIDE SEQUENCE [LARGE SCALE GENOMIC DNA]</scope>
</reference>
<evidence type="ECO:0000256" key="3">
    <source>
        <dbReference type="ARBA" id="ARBA00022452"/>
    </source>
</evidence>
<keyword evidence="3 8" id="KW-1134">Transmembrane beta strand</keyword>
<dbReference type="InterPro" id="IPR036942">
    <property type="entry name" value="Beta-barrel_TonB_sf"/>
</dbReference>
<comment type="subcellular location">
    <subcellularLocation>
        <location evidence="1 8">Cell outer membrane</location>
        <topology evidence="1 8">Multi-pass membrane protein</topology>
    </subcellularLocation>
</comment>